<evidence type="ECO:0000313" key="1">
    <source>
        <dbReference type="EMBL" id="MFJ1470064.1"/>
    </source>
</evidence>
<accession>A0ACC7MEN3</accession>
<organism evidence="1 2">
    <name type="scientific">Massilia orientalis</name>
    <dbReference type="NCBI Taxonomy" id="3050128"/>
    <lineage>
        <taxon>Bacteria</taxon>
        <taxon>Pseudomonadati</taxon>
        <taxon>Pseudomonadota</taxon>
        <taxon>Betaproteobacteria</taxon>
        <taxon>Burkholderiales</taxon>
        <taxon>Oxalobacteraceae</taxon>
        <taxon>Telluria group</taxon>
        <taxon>Massilia</taxon>
    </lineage>
</organism>
<comment type="caution">
    <text evidence="1">The sequence shown here is derived from an EMBL/GenBank/DDBJ whole genome shotgun (WGS) entry which is preliminary data.</text>
</comment>
<name>A0ACC7MEN3_9BURK</name>
<reference evidence="1" key="1">
    <citation type="submission" date="2024-11" db="EMBL/GenBank/DDBJ databases">
        <title>Description of Massilia orientalis sp. nov., isolated from rhizosphere soil of Ageratina adenophora.</title>
        <authorList>
            <person name="Wang Y."/>
        </authorList>
    </citation>
    <scope>NUCLEOTIDE SEQUENCE</scope>
    <source>
        <strain evidence="1">YIM B02787</strain>
    </source>
</reference>
<keyword evidence="2" id="KW-1185">Reference proteome</keyword>
<sequence>MTSLFDEDLPPADPAFLDPIRPAYSMKRDDPHLDAPEATSPLTLGLTSAATGEARVPRTSTERGSAADEALREAGGTIVSRLRLSPVAARALEILMEREARAHGKQRAAIERALIEAAGGAELLEGQLAEEKAAAEAAEAAALAGRYRPRLSPIENDLVALLEKGPIVGTAEVGYRLWPDRDMQPQGAACAANGILRRLLDRGYIAPAQVEDRRSWSVTAAGIDAREQDRLDTIDPRQLTLLDS</sequence>
<evidence type="ECO:0000313" key="2">
    <source>
        <dbReference type="Proteomes" id="UP001168096"/>
    </source>
</evidence>
<gene>
    <name evidence="1" type="ORF">QPK29_020315</name>
</gene>
<proteinExistence type="predicted"/>
<dbReference type="EMBL" id="JASNRB020000013">
    <property type="protein sequence ID" value="MFJ1470064.1"/>
    <property type="molecule type" value="Genomic_DNA"/>
</dbReference>
<protein>
    <submittedName>
        <fullName evidence="1">Uncharacterized protein</fullName>
    </submittedName>
</protein>
<dbReference type="Proteomes" id="UP001168096">
    <property type="component" value="Unassembled WGS sequence"/>
</dbReference>